<keyword evidence="3" id="KW-1185">Reference proteome</keyword>
<organism evidence="2 3">
    <name type="scientific">Cocleimonas flava</name>
    <dbReference type="NCBI Taxonomy" id="634765"/>
    <lineage>
        <taxon>Bacteria</taxon>
        <taxon>Pseudomonadati</taxon>
        <taxon>Pseudomonadota</taxon>
        <taxon>Gammaproteobacteria</taxon>
        <taxon>Thiotrichales</taxon>
        <taxon>Thiotrichaceae</taxon>
        <taxon>Cocleimonas</taxon>
    </lineage>
</organism>
<sequence length="148" mass="17090">MPDPDLKSQEDVIQSEDVKHTYGLYPEAIQKRLLTIRRMIFDLAKQNDNVGDIEETLKWGEPSYKAKSGSTVRLTWKSSTPNNYAIYFICSTSLVETFREIYPDTFRYDGNRAIIFSLDETIPEDALKQCLLLSLTYHKIKHLPLLGL</sequence>
<dbReference type="Proteomes" id="UP000294887">
    <property type="component" value="Unassembled WGS sequence"/>
</dbReference>
<dbReference type="SUPFAM" id="SSF159888">
    <property type="entry name" value="YdhG-like"/>
    <property type="match status" value="1"/>
</dbReference>
<evidence type="ECO:0000313" key="2">
    <source>
        <dbReference type="EMBL" id="TCJ83295.1"/>
    </source>
</evidence>
<comment type="caution">
    <text evidence="2">The sequence shown here is derived from an EMBL/GenBank/DDBJ whole genome shotgun (WGS) entry which is preliminary data.</text>
</comment>
<gene>
    <name evidence="2" type="ORF">EV695_4035</name>
</gene>
<evidence type="ECO:0000259" key="1">
    <source>
        <dbReference type="Pfam" id="PF08818"/>
    </source>
</evidence>
<feature type="domain" description="YdhG-like" evidence="1">
    <location>
        <begin position="33"/>
        <end position="131"/>
    </location>
</feature>
<dbReference type="Pfam" id="PF08818">
    <property type="entry name" value="DUF1801"/>
    <property type="match status" value="1"/>
</dbReference>
<accession>A0A4V2P7V5</accession>
<name>A0A4V2P7V5_9GAMM</name>
<dbReference type="AlphaFoldDB" id="A0A4V2P7V5"/>
<dbReference type="InterPro" id="IPR014922">
    <property type="entry name" value="YdhG-like"/>
</dbReference>
<dbReference type="RefSeq" id="WP_131907767.1">
    <property type="nucleotide sequence ID" value="NZ_BAAAFU010000007.1"/>
</dbReference>
<protein>
    <submittedName>
        <fullName evidence="2">Uncharacterized protein DUF1801</fullName>
    </submittedName>
</protein>
<proteinExistence type="predicted"/>
<evidence type="ECO:0000313" key="3">
    <source>
        <dbReference type="Proteomes" id="UP000294887"/>
    </source>
</evidence>
<dbReference type="EMBL" id="SMFQ01000005">
    <property type="protein sequence ID" value="TCJ83295.1"/>
    <property type="molecule type" value="Genomic_DNA"/>
</dbReference>
<dbReference type="OrthoDB" id="328972at2"/>
<reference evidence="2 3" key="1">
    <citation type="submission" date="2019-03" db="EMBL/GenBank/DDBJ databases">
        <title>Genomic Encyclopedia of Type Strains, Phase IV (KMG-IV): sequencing the most valuable type-strain genomes for metagenomic binning, comparative biology and taxonomic classification.</title>
        <authorList>
            <person name="Goeker M."/>
        </authorList>
    </citation>
    <scope>NUCLEOTIDE SEQUENCE [LARGE SCALE GENOMIC DNA]</scope>
    <source>
        <strain evidence="2 3">DSM 24830</strain>
    </source>
</reference>